<protein>
    <submittedName>
        <fullName evidence="3">Uncharacterized protein</fullName>
    </submittedName>
</protein>
<name>A0AAV4LNB9_BABCB</name>
<dbReference type="RefSeq" id="XP_067713803.1">
    <property type="nucleotide sequence ID" value="XM_067857702.1"/>
</dbReference>
<gene>
    <name evidence="3" type="ORF">BcabD6B2_11670</name>
</gene>
<feature type="compositionally biased region" description="Basic residues" evidence="1">
    <location>
        <begin position="40"/>
        <end position="52"/>
    </location>
</feature>
<feature type="compositionally biased region" description="Basic and acidic residues" evidence="1">
    <location>
        <begin position="78"/>
        <end position="89"/>
    </location>
</feature>
<sequence>MRTCGVLLAGLAFACAASCCDVYVPPAAELSLLERPFGKSSKKNKGGSRKRSKDSDDSSVAKKKRRFSLGAGKKNKKRDALDSRADGGAHKKKKRRFSLFGGKKSKSKKEKGKRKHSWFSRKNKDEHEAGQGSQDEHGTPHHKRKFKELTEDLHEQIERDQHEPTSVVQRVSEDVHDISSNIKDRLMSSISKDVDAALHKLEQSHESH</sequence>
<feature type="signal peptide" evidence="2">
    <location>
        <begin position="1"/>
        <end position="19"/>
    </location>
</feature>
<evidence type="ECO:0000256" key="2">
    <source>
        <dbReference type="SAM" id="SignalP"/>
    </source>
</evidence>
<feature type="compositionally biased region" description="Basic residues" evidence="1">
    <location>
        <begin position="90"/>
        <end position="121"/>
    </location>
</feature>
<feature type="chain" id="PRO_5043898789" evidence="2">
    <location>
        <begin position="20"/>
        <end position="208"/>
    </location>
</feature>
<keyword evidence="2" id="KW-0732">Signal</keyword>
<reference evidence="3 4" key="1">
    <citation type="submission" date="2021-06" db="EMBL/GenBank/DDBJ databases">
        <title>Genome sequence of Babesia caballi.</title>
        <authorList>
            <person name="Yamagishi J."/>
            <person name="Kidaka T."/>
            <person name="Ochi A."/>
        </authorList>
    </citation>
    <scope>NUCLEOTIDE SEQUENCE [LARGE SCALE GENOMIC DNA]</scope>
    <source>
        <strain evidence="3">USDA-D6B2</strain>
    </source>
</reference>
<accession>A0AAV4LNB9</accession>
<dbReference type="AlphaFoldDB" id="A0AAV4LNB9"/>
<comment type="caution">
    <text evidence="3">The sequence shown here is derived from an EMBL/GenBank/DDBJ whole genome shotgun (WGS) entry which is preliminary data.</text>
</comment>
<dbReference type="EMBL" id="BPLF01000001">
    <property type="protein sequence ID" value="GIX61732.1"/>
    <property type="molecule type" value="Genomic_DNA"/>
</dbReference>
<dbReference type="Proteomes" id="UP001497744">
    <property type="component" value="Unassembled WGS sequence"/>
</dbReference>
<dbReference type="GeneID" id="94193215"/>
<organism evidence="3 4">
    <name type="scientific">Babesia caballi</name>
    <dbReference type="NCBI Taxonomy" id="5871"/>
    <lineage>
        <taxon>Eukaryota</taxon>
        <taxon>Sar</taxon>
        <taxon>Alveolata</taxon>
        <taxon>Apicomplexa</taxon>
        <taxon>Aconoidasida</taxon>
        <taxon>Piroplasmida</taxon>
        <taxon>Babesiidae</taxon>
        <taxon>Babesia</taxon>
    </lineage>
</organism>
<keyword evidence="4" id="KW-1185">Reference proteome</keyword>
<feature type="compositionally biased region" description="Basic and acidic residues" evidence="1">
    <location>
        <begin position="147"/>
        <end position="163"/>
    </location>
</feature>
<evidence type="ECO:0000256" key="1">
    <source>
        <dbReference type="SAM" id="MobiDB-lite"/>
    </source>
</evidence>
<feature type="compositionally biased region" description="Basic and acidic residues" evidence="1">
    <location>
        <begin position="122"/>
        <end position="139"/>
    </location>
</feature>
<feature type="compositionally biased region" description="Basic residues" evidence="1">
    <location>
        <begin position="61"/>
        <end position="77"/>
    </location>
</feature>
<evidence type="ECO:0000313" key="3">
    <source>
        <dbReference type="EMBL" id="GIX61732.1"/>
    </source>
</evidence>
<dbReference type="PROSITE" id="PS51257">
    <property type="entry name" value="PROKAR_LIPOPROTEIN"/>
    <property type="match status" value="1"/>
</dbReference>
<feature type="region of interest" description="Disordered" evidence="1">
    <location>
        <begin position="34"/>
        <end position="174"/>
    </location>
</feature>
<proteinExistence type="predicted"/>
<evidence type="ECO:0000313" key="4">
    <source>
        <dbReference type="Proteomes" id="UP001497744"/>
    </source>
</evidence>